<dbReference type="Proteomes" id="UP000625735">
    <property type="component" value="Unassembled WGS sequence"/>
</dbReference>
<accession>A0A917DCU9</accession>
<comment type="caution">
    <text evidence="2">The sequence shown here is derived from an EMBL/GenBank/DDBJ whole genome shotgun (WGS) entry which is preliminary data.</text>
</comment>
<protein>
    <submittedName>
        <fullName evidence="2">Uncharacterized protein</fullName>
    </submittedName>
</protein>
<dbReference type="AlphaFoldDB" id="A0A917DCU9"/>
<gene>
    <name evidence="2" type="ORF">GCM10011343_17230</name>
</gene>
<reference evidence="2" key="1">
    <citation type="journal article" date="2014" name="Int. J. Syst. Evol. Microbiol.">
        <title>Complete genome sequence of Corynebacterium casei LMG S-19264T (=DSM 44701T), isolated from a smear-ripened cheese.</title>
        <authorList>
            <consortium name="US DOE Joint Genome Institute (JGI-PGF)"/>
            <person name="Walter F."/>
            <person name="Albersmeier A."/>
            <person name="Kalinowski J."/>
            <person name="Ruckert C."/>
        </authorList>
    </citation>
    <scope>NUCLEOTIDE SEQUENCE</scope>
    <source>
        <strain evidence="2">CGMCC 1.12506</strain>
    </source>
</reference>
<feature type="chain" id="PRO_5037587726" evidence="1">
    <location>
        <begin position="21"/>
        <end position="177"/>
    </location>
</feature>
<evidence type="ECO:0000256" key="1">
    <source>
        <dbReference type="SAM" id="SignalP"/>
    </source>
</evidence>
<dbReference type="EMBL" id="BMFG01000006">
    <property type="protein sequence ID" value="GGD27601.1"/>
    <property type="molecule type" value="Genomic_DNA"/>
</dbReference>
<feature type="signal peptide" evidence="1">
    <location>
        <begin position="1"/>
        <end position="20"/>
    </location>
</feature>
<name>A0A917DCU9_9FLAO</name>
<keyword evidence="1" id="KW-0732">Signal</keyword>
<organism evidence="2 3">
    <name type="scientific">Flavobacterium orientale</name>
    <dbReference type="NCBI Taxonomy" id="1756020"/>
    <lineage>
        <taxon>Bacteria</taxon>
        <taxon>Pseudomonadati</taxon>
        <taxon>Bacteroidota</taxon>
        <taxon>Flavobacteriia</taxon>
        <taxon>Flavobacteriales</taxon>
        <taxon>Flavobacteriaceae</taxon>
        <taxon>Flavobacterium</taxon>
    </lineage>
</organism>
<dbReference type="RefSeq" id="WP_188362160.1">
    <property type="nucleotide sequence ID" value="NZ_BMFG01000006.1"/>
</dbReference>
<proteinExistence type="predicted"/>
<evidence type="ECO:0000313" key="3">
    <source>
        <dbReference type="Proteomes" id="UP000625735"/>
    </source>
</evidence>
<evidence type="ECO:0000313" key="2">
    <source>
        <dbReference type="EMBL" id="GGD27601.1"/>
    </source>
</evidence>
<keyword evidence="3" id="KW-1185">Reference proteome</keyword>
<reference evidence="2" key="2">
    <citation type="submission" date="2020-09" db="EMBL/GenBank/DDBJ databases">
        <authorList>
            <person name="Sun Q."/>
            <person name="Zhou Y."/>
        </authorList>
    </citation>
    <scope>NUCLEOTIDE SEQUENCE</scope>
    <source>
        <strain evidence="2">CGMCC 1.12506</strain>
    </source>
</reference>
<sequence length="177" mass="20156">MKKKIIFVLTFLLFSATLFSQDCNFLSSQNGFRNIKLGGTIKDHPEFVLKDNSTSALFKLSFNSSSNYVYVGKETDTIGSAKILFIYLNVTNDTIERIHVVTQKEFGLYYILKNAYGATSFEYGKKWIWSTDTIECSIEGDDNNIPGYHIIYSYLSDVRIQLKERASKHSKAAQAEL</sequence>